<dbReference type="AlphaFoldDB" id="A0A5C5XR45"/>
<accession>A0A5C5XR45</accession>
<evidence type="ECO:0000313" key="3">
    <source>
        <dbReference type="Proteomes" id="UP000316095"/>
    </source>
</evidence>
<evidence type="ECO:0000313" key="2">
    <source>
        <dbReference type="EMBL" id="TWT64192.1"/>
    </source>
</evidence>
<dbReference type="InterPro" id="IPR041261">
    <property type="entry name" value="R2K_2"/>
</dbReference>
<proteinExistence type="predicted"/>
<dbReference type="Proteomes" id="UP000316095">
    <property type="component" value="Unassembled WGS sequence"/>
</dbReference>
<dbReference type="Pfam" id="PF18299">
    <property type="entry name" value="R2K_2"/>
    <property type="match status" value="1"/>
</dbReference>
<gene>
    <name evidence="2" type="ORF">Pan54_49530</name>
</gene>
<name>A0A5C5XR45_9PLAN</name>
<keyword evidence="3" id="KW-1185">Reference proteome</keyword>
<organism evidence="2 3">
    <name type="scientific">Rubinisphaera italica</name>
    <dbReference type="NCBI Taxonomy" id="2527969"/>
    <lineage>
        <taxon>Bacteria</taxon>
        <taxon>Pseudomonadati</taxon>
        <taxon>Planctomycetota</taxon>
        <taxon>Planctomycetia</taxon>
        <taxon>Planctomycetales</taxon>
        <taxon>Planctomycetaceae</taxon>
        <taxon>Rubinisphaera</taxon>
    </lineage>
</organism>
<reference evidence="2 3" key="1">
    <citation type="submission" date="2019-02" db="EMBL/GenBank/DDBJ databases">
        <title>Deep-cultivation of Planctomycetes and their phenomic and genomic characterization uncovers novel biology.</title>
        <authorList>
            <person name="Wiegand S."/>
            <person name="Jogler M."/>
            <person name="Boedeker C."/>
            <person name="Pinto D."/>
            <person name="Vollmers J."/>
            <person name="Rivas-Marin E."/>
            <person name="Kohn T."/>
            <person name="Peeters S.H."/>
            <person name="Heuer A."/>
            <person name="Rast P."/>
            <person name="Oberbeckmann S."/>
            <person name="Bunk B."/>
            <person name="Jeske O."/>
            <person name="Meyerdierks A."/>
            <person name="Storesund J.E."/>
            <person name="Kallscheuer N."/>
            <person name="Luecker S."/>
            <person name="Lage O.M."/>
            <person name="Pohl T."/>
            <person name="Merkel B.J."/>
            <person name="Hornburger P."/>
            <person name="Mueller R.-W."/>
            <person name="Bruemmer F."/>
            <person name="Labrenz M."/>
            <person name="Spormann A.M."/>
            <person name="Op Den Camp H."/>
            <person name="Overmann J."/>
            <person name="Amann R."/>
            <person name="Jetten M.S.M."/>
            <person name="Mascher T."/>
            <person name="Medema M.H."/>
            <person name="Devos D.P."/>
            <person name="Kaster A.-K."/>
            <person name="Ovreas L."/>
            <person name="Rohde M."/>
            <person name="Galperin M.Y."/>
            <person name="Jogler C."/>
        </authorList>
    </citation>
    <scope>NUCLEOTIDE SEQUENCE [LARGE SCALE GENOMIC DNA]</scope>
    <source>
        <strain evidence="2 3">Pan54</strain>
    </source>
</reference>
<sequence>MGTVLLALQRAGRTAPQIDDLPRDLWPYAARRIWESTLGEFRSVATNSEFQPAIHIKPLIHQKMFTGLVVSKFSNLIPTAHLDDDVQILCQETLCFESEWRSYILRDRILQVCYYKGNPLLFPDPSIMQKAIPAFKDRPIAFSLDWAVTTSGATVLVEVNDGFSLGNYGLPGHLYTAMVEARWRQMMGLMDNLVGETLLPNANEIQQRA</sequence>
<evidence type="ECO:0000259" key="1">
    <source>
        <dbReference type="Pfam" id="PF18299"/>
    </source>
</evidence>
<dbReference type="OrthoDB" id="482201at2"/>
<dbReference type="EMBL" id="SJPG01000001">
    <property type="protein sequence ID" value="TWT64192.1"/>
    <property type="molecule type" value="Genomic_DNA"/>
</dbReference>
<protein>
    <recommendedName>
        <fullName evidence="1">ATP-grasp domain-containing protein</fullName>
    </recommendedName>
</protein>
<feature type="domain" description="ATP-grasp" evidence="1">
    <location>
        <begin position="28"/>
        <end position="178"/>
    </location>
</feature>
<comment type="caution">
    <text evidence="2">The sequence shown here is derived from an EMBL/GenBank/DDBJ whole genome shotgun (WGS) entry which is preliminary data.</text>
</comment>